<accession>A0A6A6EGR4</accession>
<dbReference type="AlphaFoldDB" id="A0A6A6EGR4"/>
<name>A0A6A6EGR4_9PEZI</name>
<proteinExistence type="predicted"/>
<evidence type="ECO:0000313" key="2">
    <source>
        <dbReference type="Proteomes" id="UP000800200"/>
    </source>
</evidence>
<gene>
    <name evidence="1" type="ORF">K469DRAFT_75945</name>
</gene>
<reference evidence="1" key="1">
    <citation type="journal article" date="2020" name="Stud. Mycol.">
        <title>101 Dothideomycetes genomes: a test case for predicting lifestyles and emergence of pathogens.</title>
        <authorList>
            <person name="Haridas S."/>
            <person name="Albert R."/>
            <person name="Binder M."/>
            <person name="Bloem J."/>
            <person name="Labutti K."/>
            <person name="Salamov A."/>
            <person name="Andreopoulos B."/>
            <person name="Baker S."/>
            <person name="Barry K."/>
            <person name="Bills G."/>
            <person name="Bluhm B."/>
            <person name="Cannon C."/>
            <person name="Castanera R."/>
            <person name="Culley D."/>
            <person name="Daum C."/>
            <person name="Ezra D."/>
            <person name="Gonzalez J."/>
            <person name="Henrissat B."/>
            <person name="Kuo A."/>
            <person name="Liang C."/>
            <person name="Lipzen A."/>
            <person name="Lutzoni F."/>
            <person name="Magnuson J."/>
            <person name="Mondo S."/>
            <person name="Nolan M."/>
            <person name="Ohm R."/>
            <person name="Pangilinan J."/>
            <person name="Park H.-J."/>
            <person name="Ramirez L."/>
            <person name="Alfaro M."/>
            <person name="Sun H."/>
            <person name="Tritt A."/>
            <person name="Yoshinaga Y."/>
            <person name="Zwiers L.-H."/>
            <person name="Turgeon B."/>
            <person name="Goodwin S."/>
            <person name="Spatafora J."/>
            <person name="Crous P."/>
            <person name="Grigoriev I."/>
        </authorList>
    </citation>
    <scope>NUCLEOTIDE SEQUENCE</scope>
    <source>
        <strain evidence="1">CBS 207.26</strain>
    </source>
</reference>
<dbReference type="EMBL" id="ML994622">
    <property type="protein sequence ID" value="KAF2189066.1"/>
    <property type="molecule type" value="Genomic_DNA"/>
</dbReference>
<keyword evidence="2" id="KW-1185">Reference proteome</keyword>
<sequence>MDCLSSLYLIASGSGVSVSKIFSSFSIMTGRKSRRVQRYRLAGMYFLEPLPSPRQRAWVLFRPILGAAAGPGLPHIYSLREYGDGVVFGVRGRACVISFGFSNNPMLLLLVYCRAHLRARFLHPGIGGRDWLREHVLLRRSEENTSIYYLNFSLSFGVWGKGTDDFN</sequence>
<evidence type="ECO:0000313" key="1">
    <source>
        <dbReference type="EMBL" id="KAF2189066.1"/>
    </source>
</evidence>
<dbReference type="Proteomes" id="UP000800200">
    <property type="component" value="Unassembled WGS sequence"/>
</dbReference>
<organism evidence="1 2">
    <name type="scientific">Zopfia rhizophila CBS 207.26</name>
    <dbReference type="NCBI Taxonomy" id="1314779"/>
    <lineage>
        <taxon>Eukaryota</taxon>
        <taxon>Fungi</taxon>
        <taxon>Dikarya</taxon>
        <taxon>Ascomycota</taxon>
        <taxon>Pezizomycotina</taxon>
        <taxon>Dothideomycetes</taxon>
        <taxon>Dothideomycetes incertae sedis</taxon>
        <taxon>Zopfiaceae</taxon>
        <taxon>Zopfia</taxon>
    </lineage>
</organism>
<protein>
    <submittedName>
        <fullName evidence="1">Uncharacterized protein</fullName>
    </submittedName>
</protein>